<keyword evidence="2" id="KW-1133">Transmembrane helix</keyword>
<dbReference type="EMBL" id="MU853357">
    <property type="protein sequence ID" value="KAK4109261.1"/>
    <property type="molecule type" value="Genomic_DNA"/>
</dbReference>
<accession>A0AAN6QLS3</accession>
<reference evidence="3" key="2">
    <citation type="submission" date="2023-05" db="EMBL/GenBank/DDBJ databases">
        <authorList>
            <consortium name="Lawrence Berkeley National Laboratory"/>
            <person name="Steindorff A."/>
            <person name="Hensen N."/>
            <person name="Bonometti L."/>
            <person name="Westerberg I."/>
            <person name="Brannstrom I.O."/>
            <person name="Guillou S."/>
            <person name="Cros-Aarteil S."/>
            <person name="Calhoun S."/>
            <person name="Haridas S."/>
            <person name="Kuo A."/>
            <person name="Mondo S."/>
            <person name="Pangilinan J."/>
            <person name="Riley R."/>
            <person name="Labutti K."/>
            <person name="Andreopoulos B."/>
            <person name="Lipzen A."/>
            <person name="Chen C."/>
            <person name="Yanf M."/>
            <person name="Daum C."/>
            <person name="Ng V."/>
            <person name="Clum A."/>
            <person name="Ohm R."/>
            <person name="Martin F."/>
            <person name="Silar P."/>
            <person name="Natvig D."/>
            <person name="Lalanne C."/>
            <person name="Gautier V."/>
            <person name="Ament-Velasquez S.L."/>
            <person name="Kruys A."/>
            <person name="Hutchinson M.I."/>
            <person name="Powell A.J."/>
            <person name="Barry K."/>
            <person name="Miller A.N."/>
            <person name="Grigoriev I.V."/>
            <person name="Debuchy R."/>
            <person name="Gladieux P."/>
            <person name="Thoren M.H."/>
            <person name="Johannesson H."/>
        </authorList>
    </citation>
    <scope>NUCLEOTIDE SEQUENCE</scope>
    <source>
        <strain evidence="3">CBS 508.74</strain>
    </source>
</reference>
<feature type="transmembrane region" description="Helical" evidence="2">
    <location>
        <begin position="166"/>
        <end position="183"/>
    </location>
</feature>
<feature type="transmembrane region" description="Helical" evidence="2">
    <location>
        <begin position="62"/>
        <end position="82"/>
    </location>
</feature>
<keyword evidence="2" id="KW-0472">Membrane</keyword>
<gene>
    <name evidence="3" type="ORF">N656DRAFT_801057</name>
</gene>
<sequence>MVISFPSSTTTTATPSSSPATTTTTTRPSHGISNYLLSTLKARFTRFRQVPTLDLSTAPGRAAIVILLCRALYSLAHVVLAVQSRSNTPSEMAVVTLFLVLDLLVVAYCLGRIAGLHGERKVLGFWIGRRQLDAFLSGCAAVHVLYMLYFLIFVDLRAVVFSLGNGPLLTGVKFVIVVVTWVVDRPPTDENGALGIA</sequence>
<dbReference type="RefSeq" id="XP_064666831.1">
    <property type="nucleotide sequence ID" value="XM_064818073.1"/>
</dbReference>
<dbReference type="AlphaFoldDB" id="A0AAN6QLS3"/>
<reference evidence="3" key="1">
    <citation type="journal article" date="2023" name="Mol. Phylogenet. Evol.">
        <title>Genome-scale phylogeny and comparative genomics of the fungal order Sordariales.</title>
        <authorList>
            <person name="Hensen N."/>
            <person name="Bonometti L."/>
            <person name="Westerberg I."/>
            <person name="Brannstrom I.O."/>
            <person name="Guillou S."/>
            <person name="Cros-Aarteil S."/>
            <person name="Calhoun S."/>
            <person name="Haridas S."/>
            <person name="Kuo A."/>
            <person name="Mondo S."/>
            <person name="Pangilinan J."/>
            <person name="Riley R."/>
            <person name="LaButti K."/>
            <person name="Andreopoulos B."/>
            <person name="Lipzen A."/>
            <person name="Chen C."/>
            <person name="Yan M."/>
            <person name="Daum C."/>
            <person name="Ng V."/>
            <person name="Clum A."/>
            <person name="Steindorff A."/>
            <person name="Ohm R.A."/>
            <person name="Martin F."/>
            <person name="Silar P."/>
            <person name="Natvig D.O."/>
            <person name="Lalanne C."/>
            <person name="Gautier V."/>
            <person name="Ament-Velasquez S.L."/>
            <person name="Kruys A."/>
            <person name="Hutchinson M.I."/>
            <person name="Powell A.J."/>
            <person name="Barry K."/>
            <person name="Miller A.N."/>
            <person name="Grigoriev I.V."/>
            <person name="Debuchy R."/>
            <person name="Gladieux P."/>
            <person name="Hiltunen Thoren M."/>
            <person name="Johannesson H."/>
        </authorList>
    </citation>
    <scope>NUCLEOTIDE SEQUENCE</scope>
    <source>
        <strain evidence="3">CBS 508.74</strain>
    </source>
</reference>
<feature type="region of interest" description="Disordered" evidence="1">
    <location>
        <begin position="1"/>
        <end position="29"/>
    </location>
</feature>
<feature type="transmembrane region" description="Helical" evidence="2">
    <location>
        <begin position="94"/>
        <end position="114"/>
    </location>
</feature>
<comment type="caution">
    <text evidence="3">The sequence shown here is derived from an EMBL/GenBank/DDBJ whole genome shotgun (WGS) entry which is preliminary data.</text>
</comment>
<dbReference type="Proteomes" id="UP001302812">
    <property type="component" value="Unassembled WGS sequence"/>
</dbReference>
<name>A0AAN6QLS3_9PEZI</name>
<evidence type="ECO:0000256" key="1">
    <source>
        <dbReference type="SAM" id="MobiDB-lite"/>
    </source>
</evidence>
<feature type="transmembrane region" description="Helical" evidence="2">
    <location>
        <begin position="134"/>
        <end position="154"/>
    </location>
</feature>
<dbReference type="GeneID" id="89942198"/>
<evidence type="ECO:0000256" key="2">
    <source>
        <dbReference type="SAM" id="Phobius"/>
    </source>
</evidence>
<keyword evidence="2" id="KW-0812">Transmembrane</keyword>
<evidence type="ECO:0000313" key="3">
    <source>
        <dbReference type="EMBL" id="KAK4109261.1"/>
    </source>
</evidence>
<feature type="compositionally biased region" description="Low complexity" evidence="1">
    <location>
        <begin position="1"/>
        <end position="26"/>
    </location>
</feature>
<protein>
    <submittedName>
        <fullName evidence="3">Uncharacterized protein</fullName>
    </submittedName>
</protein>
<evidence type="ECO:0000313" key="4">
    <source>
        <dbReference type="Proteomes" id="UP001302812"/>
    </source>
</evidence>
<keyword evidence="4" id="KW-1185">Reference proteome</keyword>
<proteinExistence type="predicted"/>
<organism evidence="3 4">
    <name type="scientific">Canariomyces notabilis</name>
    <dbReference type="NCBI Taxonomy" id="2074819"/>
    <lineage>
        <taxon>Eukaryota</taxon>
        <taxon>Fungi</taxon>
        <taxon>Dikarya</taxon>
        <taxon>Ascomycota</taxon>
        <taxon>Pezizomycotina</taxon>
        <taxon>Sordariomycetes</taxon>
        <taxon>Sordariomycetidae</taxon>
        <taxon>Sordariales</taxon>
        <taxon>Chaetomiaceae</taxon>
        <taxon>Canariomyces</taxon>
    </lineage>
</organism>